<feature type="domain" description="N-acetyltransferase" evidence="1">
    <location>
        <begin position="12"/>
        <end position="181"/>
    </location>
</feature>
<dbReference type="PANTHER" id="PTHR43792:SF1">
    <property type="entry name" value="N-ACETYLTRANSFERASE DOMAIN-CONTAINING PROTEIN"/>
    <property type="match status" value="1"/>
</dbReference>
<dbReference type="Pfam" id="PF13302">
    <property type="entry name" value="Acetyltransf_3"/>
    <property type="match status" value="1"/>
</dbReference>
<dbReference type="SUPFAM" id="SSF55729">
    <property type="entry name" value="Acyl-CoA N-acyltransferases (Nat)"/>
    <property type="match status" value="1"/>
</dbReference>
<organism evidence="2 3">
    <name type="scientific">Desulfovibrio fairfieldensis</name>
    <dbReference type="NCBI Taxonomy" id="44742"/>
    <lineage>
        <taxon>Bacteria</taxon>
        <taxon>Pseudomonadati</taxon>
        <taxon>Thermodesulfobacteriota</taxon>
        <taxon>Desulfovibrionia</taxon>
        <taxon>Desulfovibrionales</taxon>
        <taxon>Desulfovibrionaceae</taxon>
        <taxon>Desulfovibrio</taxon>
    </lineage>
</organism>
<dbReference type="Proteomes" id="UP000069241">
    <property type="component" value="Chromosome"/>
</dbReference>
<keyword evidence="2" id="KW-0808">Transferase</keyword>
<evidence type="ECO:0000313" key="3">
    <source>
        <dbReference type="Proteomes" id="UP000069241"/>
    </source>
</evidence>
<dbReference type="InterPro" id="IPR000182">
    <property type="entry name" value="GNAT_dom"/>
</dbReference>
<reference evidence="3" key="1">
    <citation type="submission" date="2016-02" db="EMBL/GenBank/DDBJ databases">
        <authorList>
            <person name="Holder M.E."/>
            <person name="Ajami N.J."/>
            <person name="Petrosino J.F."/>
        </authorList>
    </citation>
    <scope>NUCLEOTIDE SEQUENCE [LARGE SCALE GENOMIC DNA]</scope>
    <source>
        <strain evidence="3">CCUG 45958</strain>
    </source>
</reference>
<proteinExistence type="predicted"/>
<dbReference type="KEGG" id="dfi:AXF13_01070"/>
<dbReference type="PROSITE" id="PS51186">
    <property type="entry name" value="GNAT"/>
    <property type="match status" value="1"/>
</dbReference>
<dbReference type="Gene3D" id="3.40.630.30">
    <property type="match status" value="1"/>
</dbReference>
<dbReference type="GO" id="GO:0016747">
    <property type="term" value="F:acyltransferase activity, transferring groups other than amino-acyl groups"/>
    <property type="evidence" value="ECO:0007669"/>
    <property type="project" value="InterPro"/>
</dbReference>
<sequence length="190" mass="21805">MNARLILETPRLALREMTPDDFPALCAMLRDPEVMYAYAHAFSEAEARQWLDRQLQRYREDGFGLWAVTLKTEGGLPGEMIGQCGLTRQDCPPVSRERVLEVGYLFRKSRWHQGYATEAARACRDYAFTVLDAGEVFSIIRDNNAASQAVARRSGMRPGARFIKRYYGLDMPHVVFSVTRSHRREIKEGR</sequence>
<evidence type="ECO:0000259" key="1">
    <source>
        <dbReference type="PROSITE" id="PS51186"/>
    </source>
</evidence>
<name>A0A109W3K0_9BACT</name>
<dbReference type="PANTHER" id="PTHR43792">
    <property type="entry name" value="GNAT FAMILY, PUTATIVE (AFU_ORTHOLOGUE AFUA_3G00765)-RELATED-RELATED"/>
    <property type="match status" value="1"/>
</dbReference>
<dbReference type="RefSeq" id="WP_062251313.1">
    <property type="nucleotide sequence ID" value="NZ_CP014229.1"/>
</dbReference>
<dbReference type="STRING" id="44742.AXF13_01070"/>
<dbReference type="EMBL" id="CP014229">
    <property type="protein sequence ID" value="AMD88818.1"/>
    <property type="molecule type" value="Genomic_DNA"/>
</dbReference>
<evidence type="ECO:0000313" key="2">
    <source>
        <dbReference type="EMBL" id="AMD88818.1"/>
    </source>
</evidence>
<protein>
    <submittedName>
        <fullName evidence="2">GCN5 family acetyltransferase</fullName>
    </submittedName>
</protein>
<keyword evidence="3" id="KW-1185">Reference proteome</keyword>
<dbReference type="AlphaFoldDB" id="A0A109W3K0"/>
<accession>A0A109W3K0</accession>
<dbReference type="InterPro" id="IPR051531">
    <property type="entry name" value="N-acetyltransferase"/>
</dbReference>
<dbReference type="InterPro" id="IPR016181">
    <property type="entry name" value="Acyl_CoA_acyltransferase"/>
</dbReference>
<gene>
    <name evidence="2" type="ORF">AXF13_01070</name>
</gene>